<reference evidence="3 4" key="1">
    <citation type="submission" date="2016-10" db="EMBL/GenBank/DDBJ databases">
        <authorList>
            <person name="Varghese N."/>
            <person name="Submissions S."/>
        </authorList>
    </citation>
    <scope>NUCLEOTIDE SEQUENCE [LARGE SCALE GENOMIC DNA]</scope>
    <source>
        <strain evidence="3 4">CIP 109853</strain>
    </source>
</reference>
<name>A0ABY1BQD4_9PSED</name>
<dbReference type="InterPro" id="IPR010069">
    <property type="entry name" value="CdiA_FHA1_rpt"/>
</dbReference>
<proteinExistence type="predicted"/>
<evidence type="ECO:0000313" key="4">
    <source>
        <dbReference type="Proteomes" id="UP000198512"/>
    </source>
</evidence>
<keyword evidence="4" id="KW-1185">Reference proteome</keyword>
<dbReference type="InterPro" id="IPR011050">
    <property type="entry name" value="Pectin_lyase_fold/virulence"/>
</dbReference>
<comment type="caution">
    <text evidence="3">The sequence shown here is derived from an EMBL/GenBank/DDBJ whole genome shotgun (WGS) entry which is preliminary data.</text>
</comment>
<evidence type="ECO:0000259" key="2">
    <source>
        <dbReference type="SMART" id="SM00912"/>
    </source>
</evidence>
<dbReference type="RefSeq" id="WP_090391093.1">
    <property type="nucleotide sequence ID" value="NZ_FOFP01000025.1"/>
</dbReference>
<dbReference type="SMART" id="SM00912">
    <property type="entry name" value="Haemagg_act"/>
    <property type="match status" value="1"/>
</dbReference>
<dbReference type="Gene3D" id="2.160.20.10">
    <property type="entry name" value="Single-stranded right-handed beta-helix, Pectin lyase-like"/>
    <property type="match status" value="1"/>
</dbReference>
<feature type="signal peptide" evidence="1">
    <location>
        <begin position="1"/>
        <end position="28"/>
    </location>
</feature>
<dbReference type="SUPFAM" id="SSF51126">
    <property type="entry name" value="Pectin lyase-like"/>
    <property type="match status" value="1"/>
</dbReference>
<evidence type="ECO:0000256" key="1">
    <source>
        <dbReference type="SAM" id="SignalP"/>
    </source>
</evidence>
<dbReference type="InterPro" id="IPR008638">
    <property type="entry name" value="FhaB/CdiA-like_TPS"/>
</dbReference>
<dbReference type="NCBIfam" id="TIGR01901">
    <property type="entry name" value="adhes_NPXG"/>
    <property type="match status" value="1"/>
</dbReference>
<organism evidence="3 4">
    <name type="scientific">Pseudomonas cuatrocienegasensis</name>
    <dbReference type="NCBI Taxonomy" id="543360"/>
    <lineage>
        <taxon>Bacteria</taxon>
        <taxon>Pseudomonadati</taxon>
        <taxon>Pseudomonadota</taxon>
        <taxon>Gammaproteobacteria</taxon>
        <taxon>Pseudomonadales</taxon>
        <taxon>Pseudomonadaceae</taxon>
        <taxon>Pseudomonas</taxon>
    </lineage>
</organism>
<protein>
    <submittedName>
        <fullName evidence="3">Filamentous hemagglutinin</fullName>
    </submittedName>
</protein>
<dbReference type="Pfam" id="PF05594">
    <property type="entry name" value="Fil_haemagg"/>
    <property type="match status" value="19"/>
</dbReference>
<dbReference type="EMBL" id="FOFP01000025">
    <property type="protein sequence ID" value="SER37545.1"/>
    <property type="molecule type" value="Genomic_DNA"/>
</dbReference>
<dbReference type="InterPro" id="IPR012334">
    <property type="entry name" value="Pectin_lyas_fold"/>
</dbReference>
<feature type="chain" id="PRO_5046170810" evidence="1">
    <location>
        <begin position="29"/>
        <end position="2478"/>
    </location>
</feature>
<gene>
    <name evidence="3" type="ORF">SAMN05216600_12539</name>
</gene>
<feature type="non-terminal residue" evidence="3">
    <location>
        <position position="2478"/>
    </location>
</feature>
<accession>A0ABY1BQD4</accession>
<keyword evidence="1" id="KW-0732">Signal</keyword>
<sequence>MDVRSPLYSNLALILAGVMFLNPIVATAAQLAVDGNAAGNTSLGQAGNGVPVVNIATPNGKGLSHNKFSDYNVGQQGLILNNVTGRTQATQLGGIIVGNPNLQGKAAGMILNEVTGANPSQLRGYTEVAGQAARVIVANPHGITCDGCGFINTPRATLSTGRPVVEDGRLSRFDVDGGQIAIEGAGLNASNVEQFDLITRSAKLNAELYANKLDIVTGRNAVDADSLAATAKADDGSDKPMLALDSSALGGMYARAIRLVGTEGGVGVKLAGDMAASAGDIQIDANGQLTLAQAAASRDIRLKGESIALTSKTYAGRNVDAQATQALSLTQGQSLAARERIELKGGQLDNQGLIEAGVNADNSRNLIGDVTLSGDSLRNSGSVIASRELSTVLDGQLDNRAGTLSGKTNTILTAASLNNSAEGRLLSQGSLTIGVDALDNRGGLIASAKDLSVVAKADLHNQAGEISSQTAVTLEGRTLNNQGGLIASDSLLHVTVAELDNSGKGMLSSQGALSVQAQALDNRQGGVLFSKGSLTLTDATVDNRGGAIVAEQPLSVAGKSLDNRGGLVSSKANISVDVDALLDNRDQGTLVADGKMTVAAAELRNTNRGQVAAKGDLEITVEQLSQQGEADTATQAGELISEGKLTLVADSIDNRQGGLIAASKGLDIRASALLRNSGGEISTQGQASVRVQAASGQPTALLDNSGTGLIIGDQGLTLTVQRLLNHTKGVLSGRESLVLIGSSVNNSAGGTLSSQKALDVQLTGALDNQGQGALLSGGSLTLEAASLNNSAGGLLSSVGALSVDKAALNNQGGKLVSDGQLTITNSSLDNRNSGIISARQALSIGTGQLDNQNKGQITTGAGLTITAGQINNHQRGLIAAKGAAKLTATGLDQQDSGELISETSLTLDLQGGALNNSGKGLIATPGALLLNNLGAVDNSGGGEISSNQSFLLKADQLDNSAGRIISRQELYLDITQALLNNLKGALSAAKLTVEAASLDNSGAGVLASQGDLKVTLDGKLDNHDQGLISAAQSLTIDSDELDNSSQGLLASAGALQLTTGETNNQGGSIVSQTTLNATIDDLDNRGGVISSQQALTLTAADVDNRDDGLISSASGLTLTADSLNSSRELALTGGEVSAKGDLNLTVTQLIQQQGRLIGEAGLHLDMKGGDLDNRGGLLSAKGLLTLKHLGKLDNRAGEVSSSQSYSLHAGEIDNGDKGKLISADTLDIDLGESTLRNAGEGLISGLKGLTVKAGDVDNSGLGTLSSRDGALTVELSGSTRVLNNSGEGALVSKGKLTVDAANLNNSDKGILSSEGDLELILTKKLDNHDGGLIDTQGVLTVTAGEVDNRSGQIGSEKAASVTAVSLDNSAGQLSSEAALTLTLTGKLTNTQKAQLASAGPLVLKATAIDNQGASLVSQGLLDLTASSLTNANGGTLAARNGISLLLSGALNNSADGLIHSELGSLDIQAQSLNNNGGALSSQQDLTVSLDGKLDNQSGRIESLEGNLDLQKSSAVDSNGGLLSSVKGWLKLISAGLFDNDAGTTQAQSLEIEAKGVDNRAGHISALSGDTEITIGTATFNNQGGGLYAHQLLKVIAGDVNNDGAAPGMGGKAAAEQIDFSLSGALSNRYGILESGSTLSVAAASIDNQYGDLRALGTSGDTSITADGLDNRNGAIETANANLIMNVGSLQSSNGSILHVGTGNFGLSAAQVMGAGGDLSSNGLFTLTADSWTNSGVLQAGRLVLNIGTFSQTASGQLLASQSFTGSGGTWSNDGLLASDGSFSLNLTGAYSGSGQTTSLGNLSLSAGSIDLTSTARISGGGLTTVTSTGLLTNRGRLTSAGDMTVRAGTLNNYGTLGSAEALKLYAPTLLNENGLIFSGEDMALRVDNFTNKYADIYSLGGLSIAKDDQLTNASLVENISSTIEGAGDVSIRASTLNNRSDIFSIGRTLVSGFIAVRCYDCSGDNYNVDYVARETYKSEVLSSSPSSNILAGRDFYFQGSSFANQSSNVSAARNINVNTDDFTNQGAVSGTIERTRIYNSAVTDGSVRRFVSGDVISYNRRNSPDFPNVHYVTSSGGVRLAVPVPGYDYDGYPYNEYRDSVTGATVSNYLTNMLSQGELPASSYNANNLLDLPSRLNNYRLVSDVEVTTPGSTSYPGIIQAGGNVVINATSSLENGLIRENSALQSGANRVANTTAQGTGKTTVVLLNPQLPPNLQQQQVNPLTLPGFVLPQGENGLFRLSGQQAQSASAQQAQGVVIDSALAERSVALGQQEQSLAAVNAQGRSFTVDTQGAQAAASDQGVFTGVPSAQTALPEDPAVQQLAQGVSVAPPSSHKYLIETNPELTNLKQFMGSDYLLGNLGYDPDAAQKRLGDGLYEQRLVRDAVVARTGQRFLAGLTSDEAMYRYLMDNALASKDALGLSLGVTLSGEQVAALTHDIVWLEEHEVNGEKVLVPVLYLAQAEGRLAANGALIQGRDVT</sequence>
<dbReference type="InterPro" id="IPR008619">
    <property type="entry name" value="Filamentous_hemagglutn_rpt"/>
</dbReference>
<dbReference type="NCBIfam" id="TIGR01731">
    <property type="entry name" value="fil_hemag_20aa"/>
    <property type="match status" value="37"/>
</dbReference>
<feature type="domain" description="Filamentous haemagglutinin FhaB/tRNA nuclease CdiA-like TPS" evidence="2">
    <location>
        <begin position="47"/>
        <end position="168"/>
    </location>
</feature>
<dbReference type="Proteomes" id="UP000198512">
    <property type="component" value="Unassembled WGS sequence"/>
</dbReference>
<evidence type="ECO:0000313" key="3">
    <source>
        <dbReference type="EMBL" id="SER37545.1"/>
    </source>
</evidence>
<dbReference type="Pfam" id="PF05860">
    <property type="entry name" value="TPS"/>
    <property type="match status" value="1"/>
</dbReference>